<comment type="caution">
    <text evidence="1">The sequence shown here is derived from an EMBL/GenBank/DDBJ whole genome shotgun (WGS) entry which is preliminary data.</text>
</comment>
<gene>
    <name evidence="1" type="ORF">LLUT_LOCUS27743</name>
</gene>
<dbReference type="AlphaFoldDB" id="A0AAV1Y0I4"/>
<proteinExistence type="predicted"/>
<keyword evidence="2" id="KW-1185">Reference proteome</keyword>
<organism evidence="1 2">
    <name type="scientific">Lupinus luteus</name>
    <name type="common">European yellow lupine</name>
    <dbReference type="NCBI Taxonomy" id="3873"/>
    <lineage>
        <taxon>Eukaryota</taxon>
        <taxon>Viridiplantae</taxon>
        <taxon>Streptophyta</taxon>
        <taxon>Embryophyta</taxon>
        <taxon>Tracheophyta</taxon>
        <taxon>Spermatophyta</taxon>
        <taxon>Magnoliopsida</taxon>
        <taxon>eudicotyledons</taxon>
        <taxon>Gunneridae</taxon>
        <taxon>Pentapetalae</taxon>
        <taxon>rosids</taxon>
        <taxon>fabids</taxon>
        <taxon>Fabales</taxon>
        <taxon>Fabaceae</taxon>
        <taxon>Papilionoideae</taxon>
        <taxon>50 kb inversion clade</taxon>
        <taxon>genistoids sensu lato</taxon>
        <taxon>core genistoids</taxon>
        <taxon>Genisteae</taxon>
        <taxon>Lupinus</taxon>
    </lineage>
</organism>
<sequence length="72" mass="8177">MENKEVVMGIAIISIEKIVLYPMGKKGRHFSLKISDSVPSNGWKIFPHFKIDYQADTKNSIVKGNYLIPQLV</sequence>
<dbReference type="Proteomes" id="UP001497480">
    <property type="component" value="Unassembled WGS sequence"/>
</dbReference>
<name>A0AAV1Y0I4_LUPLU</name>
<protein>
    <submittedName>
        <fullName evidence="1">Uncharacterized protein</fullName>
    </submittedName>
</protein>
<evidence type="ECO:0000313" key="2">
    <source>
        <dbReference type="Proteomes" id="UP001497480"/>
    </source>
</evidence>
<dbReference type="EMBL" id="CAXHTB010000019">
    <property type="protein sequence ID" value="CAL0326683.1"/>
    <property type="molecule type" value="Genomic_DNA"/>
</dbReference>
<reference evidence="1 2" key="1">
    <citation type="submission" date="2024-03" db="EMBL/GenBank/DDBJ databases">
        <authorList>
            <person name="Martinez-Hernandez J."/>
        </authorList>
    </citation>
    <scope>NUCLEOTIDE SEQUENCE [LARGE SCALE GENOMIC DNA]</scope>
</reference>
<evidence type="ECO:0000313" key="1">
    <source>
        <dbReference type="EMBL" id="CAL0326683.1"/>
    </source>
</evidence>
<accession>A0AAV1Y0I4</accession>